<dbReference type="Pfam" id="PF08241">
    <property type="entry name" value="Methyltransf_11"/>
    <property type="match status" value="1"/>
</dbReference>
<gene>
    <name evidence="2" type="ORF">COZ92_01955</name>
</gene>
<dbReference type="AlphaFoldDB" id="A0A2M7IJY2"/>
<dbReference type="Gene3D" id="3.40.50.150">
    <property type="entry name" value="Vaccinia Virus protein VP39"/>
    <property type="match status" value="1"/>
</dbReference>
<sequence>MNYYQIFSRLYQRAAKKMCQDCQSFIKNGSRILDLGCGCGIVGKTFQDFFEAEVLGVDVKDYRVSFLPFQIYDGLHLPFSEKSFDTVLINYVLHHSEDPIALLKEAKRVARDKIVVYEDLPNGVLSSLICQLHGASFAKFLGDANKISFKSEKEWEKLFGEIGLSIIFKKKISNFPVKKELFILEHISYKFK</sequence>
<dbReference type="SUPFAM" id="SSF53335">
    <property type="entry name" value="S-adenosyl-L-methionine-dependent methyltransferases"/>
    <property type="match status" value="1"/>
</dbReference>
<name>A0A2M7IJY2_9BACT</name>
<dbReference type="PANTHER" id="PTHR43591">
    <property type="entry name" value="METHYLTRANSFERASE"/>
    <property type="match status" value="1"/>
</dbReference>
<dbReference type="InterPro" id="IPR013216">
    <property type="entry name" value="Methyltransf_11"/>
</dbReference>
<accession>A0A2M7IJY2</accession>
<organism evidence="2 3">
    <name type="scientific">Candidatus Nealsonbacteria bacterium CG_4_8_14_3_um_filter_40_11</name>
    <dbReference type="NCBI Taxonomy" id="1974690"/>
    <lineage>
        <taxon>Bacteria</taxon>
        <taxon>Candidatus Nealsoniibacteriota</taxon>
    </lineage>
</organism>
<protein>
    <recommendedName>
        <fullName evidence="1">Methyltransferase type 11 domain-containing protein</fullName>
    </recommendedName>
</protein>
<dbReference type="GO" id="GO:0008757">
    <property type="term" value="F:S-adenosylmethionine-dependent methyltransferase activity"/>
    <property type="evidence" value="ECO:0007669"/>
    <property type="project" value="InterPro"/>
</dbReference>
<evidence type="ECO:0000313" key="3">
    <source>
        <dbReference type="Proteomes" id="UP000229238"/>
    </source>
</evidence>
<feature type="domain" description="Methyltransferase type 11" evidence="1">
    <location>
        <begin position="33"/>
        <end position="111"/>
    </location>
</feature>
<proteinExistence type="predicted"/>
<evidence type="ECO:0000313" key="2">
    <source>
        <dbReference type="EMBL" id="PIW89982.1"/>
    </source>
</evidence>
<dbReference type="InterPro" id="IPR029063">
    <property type="entry name" value="SAM-dependent_MTases_sf"/>
</dbReference>
<dbReference type="EMBL" id="PFHH01000038">
    <property type="protein sequence ID" value="PIW89982.1"/>
    <property type="molecule type" value="Genomic_DNA"/>
</dbReference>
<dbReference type="Proteomes" id="UP000229238">
    <property type="component" value="Unassembled WGS sequence"/>
</dbReference>
<evidence type="ECO:0000259" key="1">
    <source>
        <dbReference type="Pfam" id="PF08241"/>
    </source>
</evidence>
<comment type="caution">
    <text evidence="2">The sequence shown here is derived from an EMBL/GenBank/DDBJ whole genome shotgun (WGS) entry which is preliminary data.</text>
</comment>
<dbReference type="CDD" id="cd02440">
    <property type="entry name" value="AdoMet_MTases"/>
    <property type="match status" value="1"/>
</dbReference>
<reference evidence="3" key="1">
    <citation type="submission" date="2017-09" db="EMBL/GenBank/DDBJ databases">
        <title>Depth-based differentiation of microbial function through sediment-hosted aquifers and enrichment of novel symbionts in the deep terrestrial subsurface.</title>
        <authorList>
            <person name="Probst A.J."/>
            <person name="Ladd B."/>
            <person name="Jarett J.K."/>
            <person name="Geller-Mcgrath D.E."/>
            <person name="Sieber C.M.K."/>
            <person name="Emerson J.B."/>
            <person name="Anantharaman K."/>
            <person name="Thomas B.C."/>
            <person name="Malmstrom R."/>
            <person name="Stieglmeier M."/>
            <person name="Klingl A."/>
            <person name="Woyke T."/>
            <person name="Ryan C.M."/>
            <person name="Banfield J.F."/>
        </authorList>
    </citation>
    <scope>NUCLEOTIDE SEQUENCE [LARGE SCALE GENOMIC DNA]</scope>
</reference>